<evidence type="ECO:0000313" key="1">
    <source>
        <dbReference type="EMBL" id="ERI11525.1"/>
    </source>
</evidence>
<accession>U1X976</accession>
<gene>
    <name evidence="1" type="ORF">HMPREF0083_00372</name>
</gene>
<keyword evidence="2" id="KW-1185">Reference proteome</keyword>
<dbReference type="HOGENOM" id="CLU_3211704_0_0_9"/>
<proteinExistence type="predicted"/>
<sequence>MFIKGVQPIAIKLKIFDTPKTKKHYPIHKVIAKNVGSILHENCN</sequence>
<comment type="caution">
    <text evidence="1">The sequence shown here is derived from an EMBL/GenBank/DDBJ whole genome shotgun (WGS) entry which is preliminary data.</text>
</comment>
<protein>
    <submittedName>
        <fullName evidence="1">Uncharacterized protein</fullName>
    </submittedName>
</protein>
<dbReference type="AlphaFoldDB" id="U1X976"/>
<dbReference type="EMBL" id="AWSJ01000036">
    <property type="protein sequence ID" value="ERI11525.1"/>
    <property type="molecule type" value="Genomic_DNA"/>
</dbReference>
<reference evidence="1 2" key="1">
    <citation type="submission" date="2013-08" db="EMBL/GenBank/DDBJ databases">
        <authorList>
            <person name="Weinstock G."/>
            <person name="Sodergren E."/>
            <person name="Wylie T."/>
            <person name="Fulton L."/>
            <person name="Fulton R."/>
            <person name="Fronick C."/>
            <person name="O'Laughlin M."/>
            <person name="Godfrey J."/>
            <person name="Miner T."/>
            <person name="Herter B."/>
            <person name="Appelbaum E."/>
            <person name="Cordes M."/>
            <person name="Lek S."/>
            <person name="Wollam A."/>
            <person name="Pepin K.H."/>
            <person name="Palsikar V.B."/>
            <person name="Mitreva M."/>
            <person name="Wilson R.K."/>
        </authorList>
    </citation>
    <scope>NUCLEOTIDE SEQUENCE [LARGE SCALE GENOMIC DNA]</scope>
    <source>
        <strain evidence="1 2">ATCC 12856</strain>
    </source>
</reference>
<evidence type="ECO:0000313" key="2">
    <source>
        <dbReference type="Proteomes" id="UP000016511"/>
    </source>
</evidence>
<dbReference type="Proteomes" id="UP000016511">
    <property type="component" value="Unassembled WGS sequence"/>
</dbReference>
<organism evidence="1 2">
    <name type="scientific">Aneurinibacillus aneurinilyticus ATCC 12856</name>
    <dbReference type="NCBI Taxonomy" id="649747"/>
    <lineage>
        <taxon>Bacteria</taxon>
        <taxon>Bacillati</taxon>
        <taxon>Bacillota</taxon>
        <taxon>Bacilli</taxon>
        <taxon>Bacillales</taxon>
        <taxon>Paenibacillaceae</taxon>
        <taxon>Aneurinibacillus group</taxon>
        <taxon>Aneurinibacillus</taxon>
    </lineage>
</organism>
<name>U1X976_ANEAE</name>